<dbReference type="SMART" id="SM00454">
    <property type="entry name" value="SAM"/>
    <property type="match status" value="1"/>
</dbReference>
<evidence type="ECO:0000256" key="2">
    <source>
        <dbReference type="ARBA" id="ARBA00023043"/>
    </source>
</evidence>
<dbReference type="Pfam" id="PF00536">
    <property type="entry name" value="SAM_1"/>
    <property type="match status" value="1"/>
</dbReference>
<feature type="repeat" description="ANK" evidence="3">
    <location>
        <begin position="352"/>
        <end position="384"/>
    </location>
</feature>
<proteinExistence type="predicted"/>
<dbReference type="InterPro" id="IPR002110">
    <property type="entry name" value="Ankyrin_rpt"/>
</dbReference>
<evidence type="ECO:0000313" key="7">
    <source>
        <dbReference type="Proteomes" id="UP000472267"/>
    </source>
</evidence>
<feature type="repeat" description="ANK" evidence="3">
    <location>
        <begin position="100"/>
        <end position="132"/>
    </location>
</feature>
<evidence type="ECO:0000256" key="3">
    <source>
        <dbReference type="PROSITE-ProRule" id="PRU00023"/>
    </source>
</evidence>
<protein>
    <submittedName>
        <fullName evidence="6">Ankyrin repeat and sterile alpha motif domain containing 6</fullName>
    </submittedName>
</protein>
<feature type="repeat" description="ANK" evidence="3">
    <location>
        <begin position="318"/>
        <end position="350"/>
    </location>
</feature>
<dbReference type="InterPro" id="IPR036770">
    <property type="entry name" value="Ankyrin_rpt-contain_sf"/>
</dbReference>
<evidence type="ECO:0000256" key="1">
    <source>
        <dbReference type="ARBA" id="ARBA00022737"/>
    </source>
</evidence>
<feature type="compositionally biased region" description="Basic and acidic residues" evidence="4">
    <location>
        <begin position="968"/>
        <end position="990"/>
    </location>
</feature>
<dbReference type="PROSITE" id="PS50088">
    <property type="entry name" value="ANK_REPEAT"/>
    <property type="match status" value="7"/>
</dbReference>
<gene>
    <name evidence="6" type="primary">anks6</name>
</gene>
<dbReference type="InParanoid" id="A0A672GLU5"/>
<feature type="compositionally biased region" description="Low complexity" evidence="4">
    <location>
        <begin position="500"/>
        <end position="515"/>
    </location>
</feature>
<dbReference type="PANTHER" id="PTHR23206">
    <property type="entry name" value="MASK PROTEIN"/>
    <property type="match status" value="1"/>
</dbReference>
<dbReference type="AlphaFoldDB" id="A0A672GLU5"/>
<dbReference type="SUPFAM" id="SSF48403">
    <property type="entry name" value="Ankyrin repeat"/>
    <property type="match status" value="2"/>
</dbReference>
<feature type="repeat" description="ANK" evidence="3">
    <location>
        <begin position="183"/>
        <end position="215"/>
    </location>
</feature>
<feature type="region of interest" description="Disordered" evidence="4">
    <location>
        <begin position="418"/>
        <end position="447"/>
    </location>
</feature>
<dbReference type="PANTHER" id="PTHR23206:SF5">
    <property type="entry name" value="ANKYRIN REPEAT AND KH DOMAIN-CONTAINING PROTEIN 1"/>
    <property type="match status" value="1"/>
</dbReference>
<feature type="region of interest" description="Disordered" evidence="4">
    <location>
        <begin position="576"/>
        <end position="757"/>
    </location>
</feature>
<keyword evidence="1" id="KW-0677">Repeat</keyword>
<feature type="repeat" description="ANK" evidence="3">
    <location>
        <begin position="133"/>
        <end position="165"/>
    </location>
</feature>
<feature type="compositionally biased region" description="Low complexity" evidence="4">
    <location>
        <begin position="703"/>
        <end position="717"/>
    </location>
</feature>
<feature type="compositionally biased region" description="Pro residues" evidence="4">
    <location>
        <begin position="718"/>
        <end position="731"/>
    </location>
</feature>
<reference evidence="6" key="1">
    <citation type="submission" date="2019-06" db="EMBL/GenBank/DDBJ databases">
        <authorList>
            <consortium name="Wellcome Sanger Institute Data Sharing"/>
        </authorList>
    </citation>
    <scope>NUCLEOTIDE SEQUENCE [LARGE SCALE GENOMIC DNA]</scope>
</reference>
<feature type="compositionally biased region" description="Basic and acidic residues" evidence="4">
    <location>
        <begin position="34"/>
        <end position="44"/>
    </location>
</feature>
<reference evidence="6" key="3">
    <citation type="submission" date="2025-09" db="UniProtKB">
        <authorList>
            <consortium name="Ensembl"/>
        </authorList>
    </citation>
    <scope>IDENTIFICATION</scope>
</reference>
<dbReference type="Gene3D" id="1.25.40.20">
    <property type="entry name" value="Ankyrin repeat-containing domain"/>
    <property type="match status" value="3"/>
</dbReference>
<feature type="repeat" description="ANK" evidence="3">
    <location>
        <begin position="67"/>
        <end position="99"/>
    </location>
</feature>
<dbReference type="OMA" id="RSPTTWM"/>
<feature type="repeat" description="ANK" evidence="3">
    <location>
        <begin position="217"/>
        <end position="249"/>
    </location>
</feature>
<dbReference type="PROSITE" id="PS50297">
    <property type="entry name" value="ANK_REP_REGION"/>
    <property type="match status" value="7"/>
</dbReference>
<dbReference type="GO" id="GO:0045087">
    <property type="term" value="P:innate immune response"/>
    <property type="evidence" value="ECO:0007669"/>
    <property type="project" value="TreeGrafter"/>
</dbReference>
<dbReference type="GO" id="GO:0005737">
    <property type="term" value="C:cytoplasm"/>
    <property type="evidence" value="ECO:0007669"/>
    <property type="project" value="TreeGrafter"/>
</dbReference>
<keyword evidence="7" id="KW-1185">Reference proteome</keyword>
<evidence type="ECO:0000256" key="4">
    <source>
        <dbReference type="SAM" id="MobiDB-lite"/>
    </source>
</evidence>
<sequence>PGEVPPNSLLLLRACDEGDYDTARGILEPGAPKESGRQSRLRSEAGSECGAAADMLSLVPVDGTDEEGNTALQFASAGGHEQLVRFLLRKGASVDSRNNYGWTPLMQAARFGHLTVAHILLENGAEINGRNRLGASVLTMAARGGHTHVLKLLLESSAYVDDYDHLAVARGGGGGGGGSREFMDITALMVAAQFGHEAAVRLLLEWGSDVNFSQKTTGWGPLMIATLSGKVAVAQQLVERGADPDRVNVLSKTAFELAMQLKQRDVKAYLDSITSVRPQTDDERRRPDVFSALKLGNSQLVKEILEEDPAQVNFSNQEGASPLMIAAVSGQLEVVQLMVEKNADIDKQDAVHGWTALMQATYHGNKDIVKYLLSQKADVNLRAKNGYTAFDLVMLLNDPDTELVRLLASVCMQVDKDKSKHRGRPLMTRSKSRQSLNNVPVPPDDKGSLKSWWSRMSNRFRRLKLTHTLRHGLSSNRLAPFPDDAEASLDATMKANMKSAAASNGTAPPAAAPGATDGGGSTEKEDFLISTMLRSGAPLTRLPNDKLKAVIPPFLPPSNFEPWNSDRSRLLREGGKSEAPRLPMPPQRKLNSSGNSDIVGVCGRVVSRSMKFPSIPKGPSSSSPSNSGHYHSPHSSGGSNGVAGLNRDSHNRSGGSADSVLSQIAAQRKRAAGLMEVKPPAPEKQQSPAAPPAGKMELKKRPQSGNSSTSKSTSPTLTPSPSPTPKIPPGPGDSLSSASSHPRSKSSGGSSSGTITDEDELSSILKKLSLEKYQPIFEEQEVDMEAFLTLTDGDLKELGIKTDGPRQQILAAISELNAGKGRERQILQETIHNFQSSFGSSASNPRQAGQPRCTYRIEAETLSTHRRAHRVHVFLSFSSNQLDETPGPLLQQEVDQPSLDGGEAPPRRRSHGVLWTAGESTPVKTNKQAPLKLLYRTRLHRGGDMTRPAWISVPLLFTLLLMHHARTEMQGREETSPISADMRDAADRKSGKSGRKRREIVVITARRY</sequence>
<dbReference type="Pfam" id="PF12796">
    <property type="entry name" value="Ank_2"/>
    <property type="match status" value="3"/>
</dbReference>
<reference evidence="6" key="2">
    <citation type="submission" date="2025-08" db="UniProtKB">
        <authorList>
            <consortium name="Ensembl"/>
        </authorList>
    </citation>
    <scope>IDENTIFICATION</scope>
</reference>
<dbReference type="FunFam" id="1.10.150.50:FF:000025">
    <property type="entry name" value="Ankyrin repeat and sterile alpha motif domain-containing 6"/>
    <property type="match status" value="1"/>
</dbReference>
<name>A0A672GLU5_SALFA</name>
<dbReference type="FunCoup" id="A0A672GLU5">
    <property type="interactions" value="844"/>
</dbReference>
<dbReference type="InterPro" id="IPR013761">
    <property type="entry name" value="SAM/pointed_sf"/>
</dbReference>
<evidence type="ECO:0000259" key="5">
    <source>
        <dbReference type="PROSITE" id="PS50105"/>
    </source>
</evidence>
<feature type="domain" description="SAM" evidence="5">
    <location>
        <begin position="756"/>
        <end position="819"/>
    </location>
</feature>
<dbReference type="SUPFAM" id="SSF47769">
    <property type="entry name" value="SAM/Pointed domain"/>
    <property type="match status" value="1"/>
</dbReference>
<keyword evidence="2 3" id="KW-0040">ANK repeat</keyword>
<dbReference type="Proteomes" id="UP000472267">
    <property type="component" value="Chromosome 9"/>
</dbReference>
<dbReference type="InterPro" id="IPR051631">
    <property type="entry name" value="Ankyrin-KH/SAM_domain"/>
</dbReference>
<dbReference type="Gene3D" id="1.10.150.50">
    <property type="entry name" value="Transcription Factor, Ets-1"/>
    <property type="match status" value="1"/>
</dbReference>
<feature type="compositionally biased region" description="Polar residues" evidence="4">
    <location>
        <begin position="652"/>
        <end position="665"/>
    </location>
</feature>
<feature type="region of interest" description="Disordered" evidence="4">
    <location>
        <begin position="968"/>
        <end position="998"/>
    </location>
</feature>
<dbReference type="CDD" id="cd09518">
    <property type="entry name" value="SAM_ANKS6"/>
    <property type="match status" value="1"/>
</dbReference>
<feature type="region of interest" description="Disordered" evidence="4">
    <location>
        <begin position="500"/>
        <end position="523"/>
    </location>
</feature>
<feature type="region of interest" description="Disordered" evidence="4">
    <location>
        <begin position="22"/>
        <end position="44"/>
    </location>
</feature>
<dbReference type="InterPro" id="IPR001660">
    <property type="entry name" value="SAM"/>
</dbReference>
<organism evidence="6 7">
    <name type="scientific">Salarias fasciatus</name>
    <name type="common">Jewelled blenny</name>
    <name type="synonym">Blennius fasciatus</name>
    <dbReference type="NCBI Taxonomy" id="181472"/>
    <lineage>
        <taxon>Eukaryota</taxon>
        <taxon>Metazoa</taxon>
        <taxon>Chordata</taxon>
        <taxon>Craniata</taxon>
        <taxon>Vertebrata</taxon>
        <taxon>Euteleostomi</taxon>
        <taxon>Actinopterygii</taxon>
        <taxon>Neopterygii</taxon>
        <taxon>Teleostei</taxon>
        <taxon>Neoteleostei</taxon>
        <taxon>Acanthomorphata</taxon>
        <taxon>Ovalentaria</taxon>
        <taxon>Blenniimorphae</taxon>
        <taxon>Blenniiformes</taxon>
        <taxon>Blennioidei</taxon>
        <taxon>Blenniidae</taxon>
        <taxon>Salariinae</taxon>
        <taxon>Salarias</taxon>
    </lineage>
</organism>
<dbReference type="Ensembl" id="ENSSFAT00005020022.1">
    <property type="protein sequence ID" value="ENSSFAP00005019242.1"/>
    <property type="gene ID" value="ENSSFAG00005010083.1"/>
</dbReference>
<feature type="compositionally biased region" description="Low complexity" evidence="4">
    <location>
        <begin position="613"/>
        <end position="637"/>
    </location>
</feature>
<feature type="compositionally biased region" description="Low complexity" evidence="4">
    <location>
        <begin position="732"/>
        <end position="753"/>
    </location>
</feature>
<accession>A0A672GLU5</accession>
<evidence type="ECO:0000313" key="6">
    <source>
        <dbReference type="Ensembl" id="ENSSFAP00005019242.1"/>
    </source>
</evidence>
<dbReference type="PROSITE" id="PS50105">
    <property type="entry name" value="SAM_DOMAIN"/>
    <property type="match status" value="1"/>
</dbReference>
<dbReference type="SMART" id="SM00248">
    <property type="entry name" value="ANK"/>
    <property type="match status" value="9"/>
</dbReference>
<feature type="region of interest" description="Disordered" evidence="4">
    <location>
        <begin position="885"/>
        <end position="908"/>
    </location>
</feature>